<gene>
    <name evidence="1" type="ORF">DCW38_01395</name>
</gene>
<evidence type="ECO:0000313" key="2">
    <source>
        <dbReference type="Proteomes" id="UP000264062"/>
    </source>
</evidence>
<accession>A0A350H8F6</accession>
<comment type="caution">
    <text evidence="1">The sequence shown here is derived from an EMBL/GenBank/DDBJ whole genome shotgun (WGS) entry which is preliminary data.</text>
</comment>
<evidence type="ECO:0008006" key="3">
    <source>
        <dbReference type="Google" id="ProtNLM"/>
    </source>
</evidence>
<dbReference type="AlphaFoldDB" id="A0A350H8F6"/>
<dbReference type="EMBL" id="DMZY01000043">
    <property type="protein sequence ID" value="HAV91822.1"/>
    <property type="molecule type" value="Genomic_DNA"/>
</dbReference>
<reference evidence="1 2" key="1">
    <citation type="journal article" date="2018" name="Nat. Biotechnol.">
        <title>A standardized bacterial taxonomy based on genome phylogeny substantially revises the tree of life.</title>
        <authorList>
            <person name="Parks D.H."/>
            <person name="Chuvochina M."/>
            <person name="Waite D.W."/>
            <person name="Rinke C."/>
            <person name="Skarshewski A."/>
            <person name="Chaumeil P.A."/>
            <person name="Hugenholtz P."/>
        </authorList>
    </citation>
    <scope>NUCLEOTIDE SEQUENCE [LARGE SCALE GENOMIC DNA]</scope>
    <source>
        <strain evidence="1">UBA9956</strain>
    </source>
</reference>
<proteinExistence type="predicted"/>
<protein>
    <recommendedName>
        <fullName evidence="3">PorV/PorQ family protein</fullName>
    </recommendedName>
</protein>
<dbReference type="Gene3D" id="2.40.160.60">
    <property type="entry name" value="Outer membrane protein transport protein (OMPP1/FadL/TodX)"/>
    <property type="match status" value="1"/>
</dbReference>
<organism evidence="1 2">
    <name type="scientific">candidate division WOR-3 bacterium</name>
    <dbReference type="NCBI Taxonomy" id="2052148"/>
    <lineage>
        <taxon>Bacteria</taxon>
        <taxon>Bacteria division WOR-3</taxon>
    </lineage>
</organism>
<sequence>MKKIIFILIAVCSFTMLFAVFEYMPGNVQPRTMCLATTSLIMGIDNIVANPASISGVKRIDGYLSYENLYLFAHAATAGFGYKFNSSAVGLKYSEFFVLGDYADEDSILAENTRLHTERTVQLTYGGMLQDVISVGTNVNFLYLSQKNETQQDFNNLYYTVDLGLIGKIYDRWSLGISVFNLTNTYINGYLDTYRYYVERKVSAGLSFEPYTNLVTSFDVSKVSEEPTSFGFGIVYEIVKNTFEITTGVRSFPVSYGAGFKAKFDKMSVDYGYTGIAQMPSRHHVQISYFF</sequence>
<name>A0A350H8F6_UNCW3</name>
<dbReference type="Proteomes" id="UP000264062">
    <property type="component" value="Unassembled WGS sequence"/>
</dbReference>
<evidence type="ECO:0000313" key="1">
    <source>
        <dbReference type="EMBL" id="HAV91822.1"/>
    </source>
</evidence>